<keyword evidence="1" id="KW-0805">Transcription regulation</keyword>
<dbReference type="InterPro" id="IPR044589">
    <property type="entry name" value="GATA26/27"/>
</dbReference>
<sequence length="140" mass="16162">MGRKCGPCFHWGIHFTPLWRTGPESKPVLCNACGSRYRKCGSLEDYLPNHCQPKYLDNRGKYRRLWNPKIPSRRRSPVVYKKMTPMKRFQIQLLKMWKIYGNQDESSTQVVLLSNNVNNFIPSDEIGLGCALLKPDATSS</sequence>
<organism evidence="5 6">
    <name type="scientific">Psophocarpus tetragonolobus</name>
    <name type="common">Winged bean</name>
    <name type="synonym">Dolichos tetragonolobus</name>
    <dbReference type="NCBI Taxonomy" id="3891"/>
    <lineage>
        <taxon>Eukaryota</taxon>
        <taxon>Viridiplantae</taxon>
        <taxon>Streptophyta</taxon>
        <taxon>Embryophyta</taxon>
        <taxon>Tracheophyta</taxon>
        <taxon>Spermatophyta</taxon>
        <taxon>Magnoliopsida</taxon>
        <taxon>eudicotyledons</taxon>
        <taxon>Gunneridae</taxon>
        <taxon>Pentapetalae</taxon>
        <taxon>rosids</taxon>
        <taxon>fabids</taxon>
        <taxon>Fabales</taxon>
        <taxon>Fabaceae</taxon>
        <taxon>Papilionoideae</taxon>
        <taxon>50 kb inversion clade</taxon>
        <taxon>NPAAA clade</taxon>
        <taxon>indigoferoid/millettioid clade</taxon>
        <taxon>Phaseoleae</taxon>
        <taxon>Psophocarpus</taxon>
    </lineage>
</organism>
<name>A0AAN9SKF5_PSOTE</name>
<comment type="caution">
    <text evidence="5">The sequence shown here is derived from an EMBL/GenBank/DDBJ whole genome shotgun (WGS) entry which is preliminary data.</text>
</comment>
<dbReference type="Gene3D" id="3.30.50.10">
    <property type="entry name" value="Erythroid Transcription Factor GATA-1, subunit A"/>
    <property type="match status" value="1"/>
</dbReference>
<reference evidence="5 6" key="1">
    <citation type="submission" date="2024-01" db="EMBL/GenBank/DDBJ databases">
        <title>The genomes of 5 underutilized Papilionoideae crops provide insights into root nodulation and disease resistanc.</title>
        <authorList>
            <person name="Jiang F."/>
        </authorList>
    </citation>
    <scope>NUCLEOTIDE SEQUENCE [LARGE SCALE GENOMIC DNA]</scope>
    <source>
        <strain evidence="5">DUOXIRENSHENG_FW03</strain>
        <tissue evidence="5">Leaves</tissue>
    </source>
</reference>
<evidence type="ECO:0000256" key="3">
    <source>
        <dbReference type="ARBA" id="ARBA00023163"/>
    </source>
</evidence>
<dbReference type="InterPro" id="IPR000679">
    <property type="entry name" value="Znf_GATA"/>
</dbReference>
<evidence type="ECO:0000256" key="1">
    <source>
        <dbReference type="ARBA" id="ARBA00023015"/>
    </source>
</evidence>
<dbReference type="GO" id="GO:0008270">
    <property type="term" value="F:zinc ion binding"/>
    <property type="evidence" value="ECO:0007669"/>
    <property type="project" value="InterPro"/>
</dbReference>
<dbReference type="EMBL" id="JAYMYS010000003">
    <property type="protein sequence ID" value="KAK7399665.1"/>
    <property type="molecule type" value="Genomic_DNA"/>
</dbReference>
<dbReference type="Pfam" id="PF00320">
    <property type="entry name" value="GATA"/>
    <property type="match status" value="1"/>
</dbReference>
<gene>
    <name evidence="5" type="ORF">VNO78_10853</name>
</gene>
<protein>
    <recommendedName>
        <fullName evidence="4">GATA-type domain-containing protein</fullName>
    </recommendedName>
</protein>
<keyword evidence="3" id="KW-0804">Transcription</keyword>
<dbReference type="GO" id="GO:0006355">
    <property type="term" value="P:regulation of DNA-templated transcription"/>
    <property type="evidence" value="ECO:0007669"/>
    <property type="project" value="InterPro"/>
</dbReference>
<dbReference type="CDD" id="cd00202">
    <property type="entry name" value="ZnF_GATA"/>
    <property type="match status" value="1"/>
</dbReference>
<dbReference type="PANTHER" id="PTHR46855:SF21">
    <property type="entry name" value="GATA ZINC FINGER PROTEIN"/>
    <property type="match status" value="1"/>
</dbReference>
<evidence type="ECO:0000259" key="4">
    <source>
        <dbReference type="SMART" id="SM00401"/>
    </source>
</evidence>
<keyword evidence="2" id="KW-0238">DNA-binding</keyword>
<dbReference type="PANTHER" id="PTHR46855">
    <property type="entry name" value="OSJNBB0038F03.10 PROTEIN"/>
    <property type="match status" value="1"/>
</dbReference>
<evidence type="ECO:0000256" key="2">
    <source>
        <dbReference type="ARBA" id="ARBA00023125"/>
    </source>
</evidence>
<dbReference type="SMART" id="SM00401">
    <property type="entry name" value="ZnF_GATA"/>
    <property type="match status" value="1"/>
</dbReference>
<proteinExistence type="predicted"/>
<accession>A0AAN9SKF5</accession>
<evidence type="ECO:0000313" key="5">
    <source>
        <dbReference type="EMBL" id="KAK7399665.1"/>
    </source>
</evidence>
<dbReference type="SUPFAM" id="SSF57716">
    <property type="entry name" value="Glucocorticoid receptor-like (DNA-binding domain)"/>
    <property type="match status" value="1"/>
</dbReference>
<feature type="domain" description="GATA-type" evidence="4">
    <location>
        <begin position="2"/>
        <end position="61"/>
    </location>
</feature>
<dbReference type="InterPro" id="IPR013088">
    <property type="entry name" value="Znf_NHR/GATA"/>
</dbReference>
<keyword evidence="6" id="KW-1185">Reference proteome</keyword>
<dbReference type="GO" id="GO:0043565">
    <property type="term" value="F:sequence-specific DNA binding"/>
    <property type="evidence" value="ECO:0007669"/>
    <property type="project" value="InterPro"/>
</dbReference>
<dbReference type="AlphaFoldDB" id="A0AAN9SKF5"/>
<evidence type="ECO:0000313" key="6">
    <source>
        <dbReference type="Proteomes" id="UP001386955"/>
    </source>
</evidence>
<dbReference type="Proteomes" id="UP001386955">
    <property type="component" value="Unassembled WGS sequence"/>
</dbReference>